<dbReference type="InterPro" id="IPR050832">
    <property type="entry name" value="Bact_Acetyltransf"/>
</dbReference>
<dbReference type="SUPFAM" id="SSF55729">
    <property type="entry name" value="Acyl-CoA N-acyltransferases (Nat)"/>
    <property type="match status" value="2"/>
</dbReference>
<evidence type="ECO:0000313" key="4">
    <source>
        <dbReference type="EMBL" id="TVZ05614.1"/>
    </source>
</evidence>
<dbReference type="InterPro" id="IPR000182">
    <property type="entry name" value="GNAT_dom"/>
</dbReference>
<dbReference type="OrthoDB" id="3376052at2"/>
<evidence type="ECO:0000259" key="3">
    <source>
        <dbReference type="PROSITE" id="PS51186"/>
    </source>
</evidence>
<dbReference type="EMBL" id="RPFW01000002">
    <property type="protein sequence ID" value="TVZ05614.1"/>
    <property type="molecule type" value="Genomic_DNA"/>
</dbReference>
<sequence>MAIAVRLVTSDGDYTAWRQVRLAVVPRERADSAESLRAQAGPQLQFLLAEADGVLAGSGVVGKSDLADRGAVSARVLPDWRRRGIGTAILRELAERAAGMGFAVVGSNVEDAGSVRFAERYGFREVDRQVEQVRVIGGEPVPQVPEGVVIVPVSSRPGLWRAAYQAVGVQAFKDMATLSPLDISLEQWEREWITDPDAMFVALAKGEVIGCAGLLPDTDDPGRAEHAVTVVRRDWRRRGVAVALKQTCLVWAASHELREVYTWTQRGNDGMRALNTRLGFSTRTESLTMQAGLPLTGLP</sequence>
<keyword evidence="1 4" id="KW-0808">Transferase</keyword>
<evidence type="ECO:0000313" key="5">
    <source>
        <dbReference type="Proteomes" id="UP000460272"/>
    </source>
</evidence>
<evidence type="ECO:0000256" key="2">
    <source>
        <dbReference type="ARBA" id="ARBA00023315"/>
    </source>
</evidence>
<organism evidence="4 5">
    <name type="scientific">Trebonia kvetii</name>
    <dbReference type="NCBI Taxonomy" id="2480626"/>
    <lineage>
        <taxon>Bacteria</taxon>
        <taxon>Bacillati</taxon>
        <taxon>Actinomycetota</taxon>
        <taxon>Actinomycetes</taxon>
        <taxon>Streptosporangiales</taxon>
        <taxon>Treboniaceae</taxon>
        <taxon>Trebonia</taxon>
    </lineage>
</organism>
<dbReference type="Proteomes" id="UP000460272">
    <property type="component" value="Unassembled WGS sequence"/>
</dbReference>
<dbReference type="RefSeq" id="WP_145853315.1">
    <property type="nucleotide sequence ID" value="NZ_RPFW01000002.1"/>
</dbReference>
<dbReference type="Pfam" id="PF00583">
    <property type="entry name" value="Acetyltransf_1"/>
    <property type="match status" value="2"/>
</dbReference>
<dbReference type="AlphaFoldDB" id="A0A6P2C2L1"/>
<dbReference type="InterPro" id="IPR016181">
    <property type="entry name" value="Acyl_CoA_acyltransferase"/>
</dbReference>
<dbReference type="PROSITE" id="PS51186">
    <property type="entry name" value="GNAT"/>
    <property type="match status" value="2"/>
</dbReference>
<name>A0A6P2C2L1_9ACTN</name>
<dbReference type="GO" id="GO:0016747">
    <property type="term" value="F:acyltransferase activity, transferring groups other than amino-acyl groups"/>
    <property type="evidence" value="ECO:0007669"/>
    <property type="project" value="InterPro"/>
</dbReference>
<protein>
    <submittedName>
        <fullName evidence="4">GNAT family N-acetyltransferase</fullName>
    </submittedName>
</protein>
<dbReference type="PANTHER" id="PTHR43877">
    <property type="entry name" value="AMINOALKYLPHOSPHONATE N-ACETYLTRANSFERASE-RELATED-RELATED"/>
    <property type="match status" value="1"/>
</dbReference>
<feature type="domain" description="N-acetyltransferase" evidence="3">
    <location>
        <begin position="148"/>
        <end position="299"/>
    </location>
</feature>
<proteinExistence type="predicted"/>
<dbReference type="CDD" id="cd04301">
    <property type="entry name" value="NAT_SF"/>
    <property type="match status" value="2"/>
</dbReference>
<reference evidence="4 5" key="1">
    <citation type="submission" date="2018-11" db="EMBL/GenBank/DDBJ databases">
        <title>Trebonia kvetii gen.nov., sp.nov., a novel acidophilic actinobacterium, and proposal of the new actinobacterial family Treboniaceae fam. nov.</title>
        <authorList>
            <person name="Rapoport D."/>
            <person name="Sagova-Mareckova M."/>
            <person name="Sedlacek I."/>
            <person name="Provaznik J."/>
            <person name="Kralova S."/>
            <person name="Pavlinic D."/>
            <person name="Benes V."/>
            <person name="Kopecky J."/>
        </authorList>
    </citation>
    <scope>NUCLEOTIDE SEQUENCE [LARGE SCALE GENOMIC DNA]</scope>
    <source>
        <strain evidence="4 5">15Tr583</strain>
    </source>
</reference>
<evidence type="ECO:0000256" key="1">
    <source>
        <dbReference type="ARBA" id="ARBA00022679"/>
    </source>
</evidence>
<comment type="caution">
    <text evidence="4">The sequence shown here is derived from an EMBL/GenBank/DDBJ whole genome shotgun (WGS) entry which is preliminary data.</text>
</comment>
<dbReference type="Gene3D" id="3.40.630.30">
    <property type="match status" value="1"/>
</dbReference>
<keyword evidence="2" id="KW-0012">Acyltransferase</keyword>
<accession>A0A6P2C2L1</accession>
<gene>
    <name evidence="4" type="ORF">EAS64_13975</name>
</gene>
<feature type="domain" description="N-acetyltransferase" evidence="3">
    <location>
        <begin position="3"/>
        <end position="142"/>
    </location>
</feature>
<keyword evidence="5" id="KW-1185">Reference proteome</keyword>